<feature type="signal peptide" evidence="1">
    <location>
        <begin position="1"/>
        <end position="18"/>
    </location>
</feature>
<feature type="domain" description="Lysozyme inhibitor LprI-like N-terminal" evidence="2">
    <location>
        <begin position="23"/>
        <end position="97"/>
    </location>
</feature>
<dbReference type="InterPro" id="IPR009739">
    <property type="entry name" value="LprI-like_N"/>
</dbReference>
<dbReference type="InterPro" id="IPR052755">
    <property type="entry name" value="Lysozyme_Inhibitor_LprI"/>
</dbReference>
<protein>
    <submittedName>
        <fullName evidence="3">DUF1311 domain-containing protein</fullName>
    </submittedName>
</protein>
<accession>A0A370WXJ5</accession>
<evidence type="ECO:0000313" key="4">
    <source>
        <dbReference type="Proteomes" id="UP000255334"/>
    </source>
</evidence>
<dbReference type="GO" id="GO:0005576">
    <property type="term" value="C:extracellular region"/>
    <property type="evidence" value="ECO:0007669"/>
    <property type="project" value="TreeGrafter"/>
</dbReference>
<evidence type="ECO:0000313" key="3">
    <source>
        <dbReference type="EMBL" id="RDS80705.1"/>
    </source>
</evidence>
<dbReference type="OrthoDB" id="5574481at2"/>
<reference evidence="3 4" key="1">
    <citation type="submission" date="2018-07" db="EMBL/GenBank/DDBJ databases">
        <title>Dyella monticola sp. nov. and Dyella psychrodurans sp. nov. isolated from monsoon evergreen broad-leaved forest soil of Dinghu Mountain, China.</title>
        <authorList>
            <person name="Gao Z."/>
            <person name="Qiu L."/>
        </authorList>
    </citation>
    <scope>NUCLEOTIDE SEQUENCE [LARGE SCALE GENOMIC DNA]</scope>
    <source>
        <strain evidence="3 4">4MSK11</strain>
    </source>
</reference>
<name>A0A370WXJ5_9GAMM</name>
<dbReference type="AlphaFoldDB" id="A0A370WXJ5"/>
<dbReference type="Pfam" id="PF07007">
    <property type="entry name" value="LprI"/>
    <property type="match status" value="1"/>
</dbReference>
<dbReference type="PANTHER" id="PTHR37549">
    <property type="entry name" value="LIPOPROTEIN LPRI"/>
    <property type="match status" value="1"/>
</dbReference>
<organism evidence="3 4">
    <name type="scientific">Dyella psychrodurans</name>
    <dbReference type="NCBI Taxonomy" id="1927960"/>
    <lineage>
        <taxon>Bacteria</taxon>
        <taxon>Pseudomonadati</taxon>
        <taxon>Pseudomonadota</taxon>
        <taxon>Gammaproteobacteria</taxon>
        <taxon>Lysobacterales</taxon>
        <taxon>Rhodanobacteraceae</taxon>
        <taxon>Dyella</taxon>
    </lineage>
</organism>
<feature type="chain" id="PRO_5016655844" evidence="1">
    <location>
        <begin position="19"/>
        <end position="228"/>
    </location>
</feature>
<dbReference type="Gene3D" id="1.20.1270.180">
    <property type="match status" value="1"/>
</dbReference>
<gene>
    <name evidence="3" type="ORF">DWU99_19200</name>
</gene>
<evidence type="ECO:0000256" key="1">
    <source>
        <dbReference type="SAM" id="SignalP"/>
    </source>
</evidence>
<proteinExistence type="predicted"/>
<dbReference type="Proteomes" id="UP000255334">
    <property type="component" value="Unassembled WGS sequence"/>
</dbReference>
<keyword evidence="4" id="KW-1185">Reference proteome</keyword>
<dbReference type="EMBL" id="QRBF01000009">
    <property type="protein sequence ID" value="RDS80705.1"/>
    <property type="molecule type" value="Genomic_DNA"/>
</dbReference>
<keyword evidence="1" id="KW-0732">Signal</keyword>
<dbReference type="PANTHER" id="PTHR37549:SF1">
    <property type="entry name" value="LIPOPROTEIN LPRI"/>
    <property type="match status" value="1"/>
</dbReference>
<sequence>MKLLFAVILMGSAHDALATSFDCSKAASGTEKLICSDAETSALDDKLQQAYKTALLATNAYGKKELAKEQRNWIKYTRGVCQDAACLRQVYTDRIAVLARNEKDIENDESYCIKPSGYQDGIHDCGVYVEAYRDPNDRIDSFNQSLAQQKQSGRIISCSRLINQPVGNANSNESFGGYCVLRDGMQRKDVEICNADMTAKFQMQPVSPQDRTDKHLIDFTYTNCYGGY</sequence>
<comment type="caution">
    <text evidence="3">The sequence shown here is derived from an EMBL/GenBank/DDBJ whole genome shotgun (WGS) entry which is preliminary data.</text>
</comment>
<evidence type="ECO:0000259" key="2">
    <source>
        <dbReference type="Pfam" id="PF07007"/>
    </source>
</evidence>